<evidence type="ECO:0000256" key="4">
    <source>
        <dbReference type="SAM" id="Coils"/>
    </source>
</evidence>
<dbReference type="GO" id="GO:0030544">
    <property type="term" value="F:Hsp70 protein binding"/>
    <property type="evidence" value="ECO:0007669"/>
    <property type="project" value="TreeGrafter"/>
</dbReference>
<dbReference type="PANTHER" id="PTHR46035">
    <property type="entry name" value="TETRATRICOPEPTIDE REPEAT PROTEIN 4"/>
    <property type="match status" value="1"/>
</dbReference>
<dbReference type="OrthoDB" id="420195at2759"/>
<organism evidence="6 7">
    <name type="scientific">Microthyrium microscopicum</name>
    <dbReference type="NCBI Taxonomy" id="703497"/>
    <lineage>
        <taxon>Eukaryota</taxon>
        <taxon>Fungi</taxon>
        <taxon>Dikarya</taxon>
        <taxon>Ascomycota</taxon>
        <taxon>Pezizomycotina</taxon>
        <taxon>Dothideomycetes</taxon>
        <taxon>Dothideomycetes incertae sedis</taxon>
        <taxon>Microthyriales</taxon>
        <taxon>Microthyriaceae</taxon>
        <taxon>Microthyrium</taxon>
    </lineage>
</organism>
<keyword evidence="2" id="KW-0802">TPR repeat</keyword>
<evidence type="ECO:0000259" key="5">
    <source>
        <dbReference type="Pfam" id="PF18972"/>
    </source>
</evidence>
<dbReference type="FunFam" id="1.25.40.10:FF:000611">
    <property type="entry name" value="TPR repeat protein"/>
    <property type="match status" value="1"/>
</dbReference>
<dbReference type="GO" id="GO:0006457">
    <property type="term" value="P:protein folding"/>
    <property type="evidence" value="ECO:0007669"/>
    <property type="project" value="TreeGrafter"/>
</dbReference>
<evidence type="ECO:0000256" key="3">
    <source>
        <dbReference type="ARBA" id="ARBA00023602"/>
    </source>
</evidence>
<dbReference type="Pfam" id="PF18972">
    <property type="entry name" value="Wheel"/>
    <property type="match status" value="1"/>
</dbReference>
<dbReference type="GO" id="GO:0005829">
    <property type="term" value="C:cytosol"/>
    <property type="evidence" value="ECO:0007669"/>
    <property type="project" value="TreeGrafter"/>
</dbReference>
<dbReference type="InterPro" id="IPR044059">
    <property type="entry name" value="Csn1/TTC4_wheel"/>
</dbReference>
<dbReference type="EMBL" id="MU004233">
    <property type="protein sequence ID" value="KAF2670981.1"/>
    <property type="molecule type" value="Genomic_DNA"/>
</dbReference>
<keyword evidence="1" id="KW-0677">Repeat</keyword>
<dbReference type="AlphaFoldDB" id="A0A6A6UHE8"/>
<evidence type="ECO:0000256" key="2">
    <source>
        <dbReference type="ARBA" id="ARBA00022803"/>
    </source>
</evidence>
<dbReference type="CDD" id="cd21381">
    <property type="entry name" value="CTWD_TTC4"/>
    <property type="match status" value="1"/>
</dbReference>
<evidence type="ECO:0000256" key="1">
    <source>
        <dbReference type="ARBA" id="ARBA00022737"/>
    </source>
</evidence>
<dbReference type="Gene3D" id="1.25.40.10">
    <property type="entry name" value="Tetratricopeptide repeat domain"/>
    <property type="match status" value="1"/>
</dbReference>
<accession>A0A6A6UHE8</accession>
<keyword evidence="7" id="KW-1185">Reference proteome</keyword>
<name>A0A6A6UHE8_9PEZI</name>
<gene>
    <name evidence="6" type="ORF">BT63DRAFT_205411</name>
</gene>
<dbReference type="Proteomes" id="UP000799302">
    <property type="component" value="Unassembled WGS sequence"/>
</dbReference>
<dbReference type="SMART" id="SM00028">
    <property type="entry name" value="TPR"/>
    <property type="match status" value="3"/>
</dbReference>
<protein>
    <submittedName>
        <fullName evidence="6">TPR repeat protein-like protein</fullName>
    </submittedName>
</protein>
<comment type="similarity">
    <text evidence="3">Belongs to the TTC4 family.</text>
</comment>
<feature type="coiled-coil region" evidence="4">
    <location>
        <begin position="198"/>
        <end position="227"/>
    </location>
</feature>
<evidence type="ECO:0000313" key="7">
    <source>
        <dbReference type="Proteomes" id="UP000799302"/>
    </source>
</evidence>
<sequence length="371" mass="41293">MADPTPVIGPEPPKKLSVDEVIAELQRIPLFMTNADATVDNPELEAFRALAFEGSRAEVASNFREQGNEAARARQWLDAREFYTKALATLKGPETAEKRVVEEGEEEEVEIDERAVEEACWVNRALCQLELKNYRSCNADCAETLRMNPANVKAWYRSASACLALDKIPEAADACSRGLEVDGTNKALRVLQGKIQARKDYITKVEAARQEREEKEAKEKAAITEALKTRNIPTRKTNSPPNMEDAIIKLASPLDPTSTLSIPMLILYPLASQTDLIKSFEETHSLLDHLSYLIPVPWDTNQEYTLDSIDIYMPTPSSGLIKAGKKLPLQKLLASGKIELVDDMLHAYIVPRAKAAGWISDYKLTQGGRRP</sequence>
<dbReference type="GO" id="GO:0051879">
    <property type="term" value="F:Hsp90 protein binding"/>
    <property type="evidence" value="ECO:0007669"/>
    <property type="project" value="InterPro"/>
</dbReference>
<dbReference type="PANTHER" id="PTHR46035:SF1">
    <property type="entry name" value="TETRATRICOPEPTIDE REPEAT PROTEIN 4"/>
    <property type="match status" value="1"/>
</dbReference>
<keyword evidence="4" id="KW-0175">Coiled coil</keyword>
<evidence type="ECO:0000313" key="6">
    <source>
        <dbReference type="EMBL" id="KAF2670981.1"/>
    </source>
</evidence>
<dbReference type="InterPro" id="IPR011990">
    <property type="entry name" value="TPR-like_helical_dom_sf"/>
</dbReference>
<dbReference type="InterPro" id="IPR019734">
    <property type="entry name" value="TPR_rpt"/>
</dbReference>
<reference evidence="6" key="1">
    <citation type="journal article" date="2020" name="Stud. Mycol.">
        <title>101 Dothideomycetes genomes: a test case for predicting lifestyles and emergence of pathogens.</title>
        <authorList>
            <person name="Haridas S."/>
            <person name="Albert R."/>
            <person name="Binder M."/>
            <person name="Bloem J."/>
            <person name="Labutti K."/>
            <person name="Salamov A."/>
            <person name="Andreopoulos B."/>
            <person name="Baker S."/>
            <person name="Barry K."/>
            <person name="Bills G."/>
            <person name="Bluhm B."/>
            <person name="Cannon C."/>
            <person name="Castanera R."/>
            <person name="Culley D."/>
            <person name="Daum C."/>
            <person name="Ezra D."/>
            <person name="Gonzalez J."/>
            <person name="Henrissat B."/>
            <person name="Kuo A."/>
            <person name="Liang C."/>
            <person name="Lipzen A."/>
            <person name="Lutzoni F."/>
            <person name="Magnuson J."/>
            <person name="Mondo S."/>
            <person name="Nolan M."/>
            <person name="Ohm R."/>
            <person name="Pangilinan J."/>
            <person name="Park H.-J."/>
            <person name="Ramirez L."/>
            <person name="Alfaro M."/>
            <person name="Sun H."/>
            <person name="Tritt A."/>
            <person name="Yoshinaga Y."/>
            <person name="Zwiers L.-H."/>
            <person name="Turgeon B."/>
            <person name="Goodwin S."/>
            <person name="Spatafora J."/>
            <person name="Crous P."/>
            <person name="Grigoriev I."/>
        </authorList>
    </citation>
    <scope>NUCLEOTIDE SEQUENCE</scope>
    <source>
        <strain evidence="6">CBS 115976</strain>
    </source>
</reference>
<dbReference type="GO" id="GO:0005634">
    <property type="term" value="C:nucleus"/>
    <property type="evidence" value="ECO:0007669"/>
    <property type="project" value="TreeGrafter"/>
</dbReference>
<feature type="domain" description="Cns1/TTC4 wheel" evidence="5">
    <location>
        <begin position="253"/>
        <end position="362"/>
    </location>
</feature>
<proteinExistence type="inferred from homology"/>
<dbReference type="SUPFAM" id="SSF48452">
    <property type="entry name" value="TPR-like"/>
    <property type="match status" value="1"/>
</dbReference>